<reference evidence="3" key="1">
    <citation type="submission" date="2009-09" db="EMBL/GenBank/DDBJ databases">
        <authorList>
            <person name="Weinstock G."/>
            <person name="Sodergren E."/>
            <person name="Clifton S."/>
            <person name="Fulton L."/>
            <person name="Fulton B."/>
            <person name="Courtney L."/>
            <person name="Fronick C."/>
            <person name="Harrison M."/>
            <person name="Strong C."/>
            <person name="Farmer C."/>
            <person name="Delahaunty K."/>
            <person name="Markovic C."/>
            <person name="Hall O."/>
            <person name="Minx P."/>
            <person name="Tomlinson C."/>
            <person name="Mitreva M."/>
            <person name="Nelson J."/>
            <person name="Hou S."/>
            <person name="Wollam A."/>
            <person name="Pepin K.H."/>
            <person name="Johnson M."/>
            <person name="Bhonagiri V."/>
            <person name="Nash W.E."/>
            <person name="Warren W."/>
            <person name="Chinwalla A."/>
            <person name="Mardis E.R."/>
            <person name="Wilson R.K."/>
        </authorList>
    </citation>
    <scope>NUCLEOTIDE SEQUENCE [LARGE SCALE GENOMIC DNA]</scope>
    <source>
        <strain evidence="3">DSM 15470</strain>
    </source>
</reference>
<keyword evidence="1" id="KW-1133">Transmembrane helix</keyword>
<dbReference type="eggNOG" id="ENOG503232B">
    <property type="taxonomic scope" value="Bacteria"/>
</dbReference>
<evidence type="ECO:0000313" key="4">
    <source>
        <dbReference type="Proteomes" id="UP000004736"/>
    </source>
</evidence>
<feature type="transmembrane region" description="Helical" evidence="1">
    <location>
        <begin position="45"/>
        <end position="65"/>
    </location>
</feature>
<keyword evidence="4" id="KW-1185">Reference proteome</keyword>
<keyword evidence="1" id="KW-0812">Transmembrane</keyword>
<proteinExistence type="predicted"/>
<evidence type="ECO:0000256" key="1">
    <source>
        <dbReference type="SAM" id="Phobius"/>
    </source>
</evidence>
<name>C9LPY3_9FIRM</name>
<comment type="caution">
    <text evidence="3">The sequence shown here is derived from an EMBL/GenBank/DDBJ whole genome shotgun (WGS) entry which is preliminary data.</text>
</comment>
<evidence type="ECO:0000313" key="3">
    <source>
        <dbReference type="EMBL" id="EEW97619.1"/>
    </source>
</evidence>
<accession>C9LPY3</accession>
<protein>
    <recommendedName>
        <fullName evidence="2">DUF6630 domain-containing protein</fullName>
    </recommendedName>
</protein>
<organism evidence="3 4">
    <name type="scientific">Dialister invisus DSM 15470</name>
    <dbReference type="NCBI Taxonomy" id="592028"/>
    <lineage>
        <taxon>Bacteria</taxon>
        <taxon>Bacillati</taxon>
        <taxon>Bacillota</taxon>
        <taxon>Negativicutes</taxon>
        <taxon>Veillonellales</taxon>
        <taxon>Veillonellaceae</taxon>
        <taxon>Dialister</taxon>
    </lineage>
</organism>
<evidence type="ECO:0000259" key="2">
    <source>
        <dbReference type="Pfam" id="PF20335"/>
    </source>
</evidence>
<keyword evidence="1" id="KW-0472">Membrane</keyword>
<feature type="domain" description="DUF6630" evidence="2">
    <location>
        <begin position="110"/>
        <end position="252"/>
    </location>
</feature>
<sequence>MEGIMTEEEYHRIARREKIFYAVLIIAWCFAFAVWFTIGFPKAKWVLIGGGTLIYLYLKSTFTGLPWSRRLVRPDPVPAEAQEEIGTEEEYPLISETERKGYTMLAELCLAEETQKKLASFFETLKDYSGAGEDGEYGSTLFYVMEYMDEEAHIFFLMGLDWKQEVETLEWRIESALTKNFGVSADLPDFRTYGNKSISAPSVFADYDNALRRKGFQLGFIDVECDEYVIFVHRTADRDKAADAVHRIGYRYKEVADLAI</sequence>
<gene>
    <name evidence="3" type="ORF">GCWU000321_01614</name>
</gene>
<dbReference type="EMBL" id="ACIM02000001">
    <property type="protein sequence ID" value="EEW97619.1"/>
    <property type="molecule type" value="Genomic_DNA"/>
</dbReference>
<feature type="transmembrane region" description="Helical" evidence="1">
    <location>
        <begin position="20"/>
        <end position="39"/>
    </location>
</feature>
<dbReference type="HOGENOM" id="CLU_071007_0_0_9"/>
<dbReference type="AlphaFoldDB" id="C9LPY3"/>
<dbReference type="InterPro" id="IPR046582">
    <property type="entry name" value="DUF6630"/>
</dbReference>
<dbReference type="Proteomes" id="UP000004736">
    <property type="component" value="Unassembled WGS sequence"/>
</dbReference>
<dbReference type="Pfam" id="PF20335">
    <property type="entry name" value="DUF6630"/>
    <property type="match status" value="1"/>
</dbReference>
<dbReference type="STRING" id="592028.GCWU000321_01614"/>